<keyword evidence="2" id="KW-0486">Methionine biosynthesis</keyword>
<dbReference type="SUPFAM" id="SSF53474">
    <property type="entry name" value="alpha/beta-Hydrolases"/>
    <property type="match status" value="1"/>
</dbReference>
<comment type="caution">
    <text evidence="2">Lacks conserved residue(s) required for the propagation of feature annotation.</text>
</comment>
<feature type="region of interest" description="Disordered" evidence="3">
    <location>
        <begin position="1"/>
        <end position="20"/>
    </location>
</feature>
<comment type="subunit">
    <text evidence="2">Homodimer.</text>
</comment>
<dbReference type="NCBIfam" id="TIGR01392">
    <property type="entry name" value="homoserO_Ac_trn"/>
    <property type="match status" value="1"/>
</dbReference>
<gene>
    <name evidence="2" type="primary">metXS</name>
    <name evidence="5" type="ORF">M8T91_17725</name>
</gene>
<dbReference type="PANTHER" id="PTHR32268:SF11">
    <property type="entry name" value="HOMOSERINE O-ACETYLTRANSFERASE"/>
    <property type="match status" value="1"/>
</dbReference>
<dbReference type="Gene3D" id="1.10.1740.110">
    <property type="match status" value="1"/>
</dbReference>
<dbReference type="InterPro" id="IPR000073">
    <property type="entry name" value="AB_hydrolase_1"/>
</dbReference>
<comment type="similarity">
    <text evidence="2">Belongs to the AB hydrolase superfamily. MetX family.</text>
</comment>
<dbReference type="NCBIfam" id="NF001209">
    <property type="entry name" value="PRK00175.1"/>
    <property type="match status" value="1"/>
</dbReference>
<comment type="function">
    <text evidence="2">Transfers a succinyl group from succinyl-CoA to L-homoserine, forming succinyl-L-homoserine.</text>
</comment>
<feature type="active site" evidence="2">
    <location>
        <position position="334"/>
    </location>
</feature>
<dbReference type="EC" id="2.3.1.46" evidence="2"/>
<feature type="compositionally biased region" description="Polar residues" evidence="3">
    <location>
        <begin position="1"/>
        <end position="19"/>
    </location>
</feature>
<evidence type="ECO:0000313" key="5">
    <source>
        <dbReference type="EMBL" id="WKD49706.1"/>
    </source>
</evidence>
<feature type="binding site" evidence="2">
    <location>
        <position position="238"/>
    </location>
    <ligand>
        <name>substrate</name>
    </ligand>
</feature>
<comment type="pathway">
    <text evidence="2">Amino-acid biosynthesis; L-methionine biosynthesis via de novo pathway; O-succinyl-L-homoserine from L-homoserine: step 1/1.</text>
</comment>
<accession>A0ABY9EBH1</accession>
<evidence type="ECO:0000259" key="4">
    <source>
        <dbReference type="Pfam" id="PF00561"/>
    </source>
</evidence>
<protein>
    <recommendedName>
        <fullName evidence="2">Homoserine O-succinyltransferase</fullName>
        <shortName evidence="2">HST</shortName>
        <ecNumber evidence="2">2.3.1.46</ecNumber>
    </recommendedName>
    <alternativeName>
        <fullName evidence="2">Homoserine transsuccinylase</fullName>
        <shortName evidence="2">HTS</shortName>
    </alternativeName>
</protein>
<comment type="subcellular location">
    <subcellularLocation>
        <location evidence="2">Cytoplasm</location>
    </subcellularLocation>
</comment>
<reference evidence="5 6" key="1">
    <citation type="submission" date="2022-05" db="EMBL/GenBank/DDBJ databases">
        <title>Microbulbifer sp. nov., isolated from sponge.</title>
        <authorList>
            <person name="Gao L."/>
        </authorList>
    </citation>
    <scope>NUCLEOTIDE SEQUENCE [LARGE SCALE GENOMIC DNA]</scope>
    <source>
        <strain evidence="5 6">MI-G</strain>
    </source>
</reference>
<organism evidence="5 6">
    <name type="scientific">Microbulbifer spongiae</name>
    <dbReference type="NCBI Taxonomy" id="2944933"/>
    <lineage>
        <taxon>Bacteria</taxon>
        <taxon>Pseudomonadati</taxon>
        <taxon>Pseudomonadota</taxon>
        <taxon>Gammaproteobacteria</taxon>
        <taxon>Cellvibrionales</taxon>
        <taxon>Microbulbiferaceae</taxon>
        <taxon>Microbulbifer</taxon>
    </lineage>
</organism>
<feature type="active site" description="Nucleophile" evidence="2">
    <location>
        <position position="168"/>
    </location>
</feature>
<evidence type="ECO:0000256" key="3">
    <source>
        <dbReference type="SAM" id="MobiDB-lite"/>
    </source>
</evidence>
<sequence length="396" mass="44315">MFTENPTTPEEDQSANATGSVGLVAPKRHRFIEPLSLACGRILQDYTLVYETYGVLNAQKSNAVLICHALSGHHHAAGRHSPDDKRPGWWDHYIGPGKPIDTNTFFVVAPNNLGGCHGSTGPVSINPDTGKPWGPDFPALRVRDWVHSQARLADLLGIEQWAVVIGGSLGGMQAMRWSLEYPERLRHCVVIASAMKLSAQNIAFNETARQAITSDPDFCEGRYLERKKLPRRGLAVARMIGHITYLSDDGLGRRFGRELRTGSFQQGTEEVEFQIQSYLRHQGDTFSSSFDPNTYILMTRALDFFDLAREYGDDPVAAFANARCRFLLVAFTSDWRFAPQRSREIADALMHANIPVSYAEIESAMGHDAFLLPSERYETLFLAYMQRVAEEMRGCE</sequence>
<proteinExistence type="inferred from homology"/>
<dbReference type="RefSeq" id="WP_301415557.1">
    <property type="nucleotide sequence ID" value="NZ_CP098023.1"/>
</dbReference>
<feature type="binding site" evidence="2">
    <location>
        <position position="368"/>
    </location>
    <ligand>
        <name>substrate</name>
    </ligand>
</feature>
<name>A0ABY9EBH1_9GAMM</name>
<keyword evidence="2 5" id="KW-0012">Acyltransferase</keyword>
<keyword evidence="2" id="KW-0963">Cytoplasm</keyword>
<dbReference type="GO" id="GO:0004414">
    <property type="term" value="F:homoserine O-acetyltransferase activity"/>
    <property type="evidence" value="ECO:0007669"/>
    <property type="project" value="UniProtKB-EC"/>
</dbReference>
<feature type="active site" evidence="2">
    <location>
        <position position="367"/>
    </location>
</feature>
<keyword evidence="1 2" id="KW-0808">Transferase</keyword>
<evidence type="ECO:0000256" key="2">
    <source>
        <dbReference type="HAMAP-Rule" id="MF_00296"/>
    </source>
</evidence>
<dbReference type="HAMAP" id="MF_00296">
    <property type="entry name" value="MetX_acyltransf"/>
    <property type="match status" value="1"/>
</dbReference>
<keyword evidence="2" id="KW-0028">Amino-acid biosynthesis</keyword>
<dbReference type="Gene3D" id="3.40.50.1820">
    <property type="entry name" value="alpha/beta hydrolase"/>
    <property type="match status" value="1"/>
</dbReference>
<evidence type="ECO:0000313" key="6">
    <source>
        <dbReference type="Proteomes" id="UP001321520"/>
    </source>
</evidence>
<evidence type="ECO:0000256" key="1">
    <source>
        <dbReference type="ARBA" id="ARBA00022679"/>
    </source>
</evidence>
<dbReference type="EMBL" id="CP098023">
    <property type="protein sequence ID" value="WKD49706.1"/>
    <property type="molecule type" value="Genomic_DNA"/>
</dbReference>
<dbReference type="Proteomes" id="UP001321520">
    <property type="component" value="Chromosome"/>
</dbReference>
<dbReference type="InterPro" id="IPR029058">
    <property type="entry name" value="AB_hydrolase_fold"/>
</dbReference>
<dbReference type="Pfam" id="PF00561">
    <property type="entry name" value="Abhydrolase_1"/>
    <property type="match status" value="1"/>
</dbReference>
<feature type="site" description="Important for acyl-CoA specificity" evidence="2">
    <location>
        <position position="336"/>
    </location>
</feature>
<keyword evidence="6" id="KW-1185">Reference proteome</keyword>
<feature type="domain" description="AB hydrolase-1" evidence="4">
    <location>
        <begin position="62"/>
        <end position="371"/>
    </location>
</feature>
<dbReference type="InterPro" id="IPR008220">
    <property type="entry name" value="HAT_MetX-like"/>
</dbReference>
<comment type="catalytic activity">
    <reaction evidence="2">
        <text>L-homoserine + succinyl-CoA = O-succinyl-L-homoserine + CoA</text>
        <dbReference type="Rhea" id="RHEA:22008"/>
        <dbReference type="ChEBI" id="CHEBI:57287"/>
        <dbReference type="ChEBI" id="CHEBI:57292"/>
        <dbReference type="ChEBI" id="CHEBI:57476"/>
        <dbReference type="ChEBI" id="CHEBI:57661"/>
        <dbReference type="EC" id="2.3.1.46"/>
    </reaction>
</comment>
<dbReference type="PIRSF" id="PIRSF000443">
    <property type="entry name" value="Homoser_Ac_trans"/>
    <property type="match status" value="1"/>
</dbReference>
<dbReference type="PANTHER" id="PTHR32268">
    <property type="entry name" value="HOMOSERINE O-ACETYLTRANSFERASE"/>
    <property type="match status" value="1"/>
</dbReference>